<reference evidence="1 2" key="1">
    <citation type="submission" date="2014-03" db="EMBL/GenBank/DDBJ databases">
        <title>Genomics of Bifidobacteria.</title>
        <authorList>
            <person name="Ventura M."/>
            <person name="Milani C."/>
            <person name="Lugli G.A."/>
        </authorList>
    </citation>
    <scope>NUCLEOTIDE SEQUENCE [LARGE SCALE GENOMIC DNA]</scope>
    <source>
        <strain evidence="1 2">LMG 21816</strain>
    </source>
</reference>
<dbReference type="EMBL" id="JGZJ01000002">
    <property type="protein sequence ID" value="KFI84045.1"/>
    <property type="molecule type" value="Genomic_DNA"/>
</dbReference>
<dbReference type="AlphaFoldDB" id="A0A7V8HRW1"/>
<evidence type="ECO:0000313" key="1">
    <source>
        <dbReference type="EMBL" id="KFI84045.1"/>
    </source>
</evidence>
<comment type="caution">
    <text evidence="1">The sequence shown here is derived from an EMBL/GenBank/DDBJ whole genome shotgun (WGS) entry which is preliminary data.</text>
</comment>
<dbReference type="Proteomes" id="UP000029109">
    <property type="component" value="Unassembled WGS sequence"/>
</dbReference>
<name>A0A7V8HRW1_9BIFI</name>
<protein>
    <submittedName>
        <fullName evidence="1">Uncharacterized protein</fullName>
    </submittedName>
</protein>
<sequence>MPSSTYARYERSGDGIDCGIPLPAAWRIADKLGCSIDLVVGRADIDAPKLEGIQSRYDTLSFDGRALVDTYLSYVEFSESAAHFQGRRAPW</sequence>
<accession>A0A7V8HRW1</accession>
<gene>
    <name evidence="1" type="ORF">BPULL_1806</name>
</gene>
<evidence type="ECO:0000313" key="2">
    <source>
        <dbReference type="Proteomes" id="UP000029109"/>
    </source>
</evidence>
<organism evidence="1 2">
    <name type="scientific">Bifidobacterium pullorum</name>
    <dbReference type="NCBI Taxonomy" id="78448"/>
    <lineage>
        <taxon>Bacteria</taxon>
        <taxon>Bacillati</taxon>
        <taxon>Actinomycetota</taxon>
        <taxon>Actinomycetes</taxon>
        <taxon>Bifidobacteriales</taxon>
        <taxon>Bifidobacteriaceae</taxon>
        <taxon>Bifidobacterium</taxon>
    </lineage>
</organism>
<proteinExistence type="predicted"/>